<protein>
    <recommendedName>
        <fullName evidence="5">Cytosolic protein</fullName>
    </recommendedName>
</protein>
<dbReference type="AlphaFoldDB" id="A0A094XDI9"/>
<evidence type="ECO:0000313" key="1">
    <source>
        <dbReference type="EMBL" id="KGA96835.1"/>
    </source>
</evidence>
<evidence type="ECO:0000313" key="4">
    <source>
        <dbReference type="Proteomes" id="UP000297014"/>
    </source>
</evidence>
<dbReference type="Pfam" id="PF06014">
    <property type="entry name" value="YqgQ-like"/>
    <property type="match status" value="1"/>
</dbReference>
<reference evidence="1 3" key="1">
    <citation type="journal article" date="2014" name="Genome Announc.">
        <title>Draft Genome Sequence of Bacillus alcalophilus AV1934, a Classic Alkaliphile Isolated from Human Feces in 1934.</title>
        <authorList>
            <person name="Attie O."/>
            <person name="Jayaprakash A."/>
            <person name="Shah H."/>
            <person name="Paulsen I.T."/>
            <person name="Morino M."/>
            <person name="Takahashi Y."/>
            <person name="Narumi I."/>
            <person name="Sachidanandam R."/>
            <person name="Satoh K."/>
            <person name="Ito M."/>
            <person name="Krulwich T.A."/>
        </authorList>
    </citation>
    <scope>NUCLEOTIDE SEQUENCE [LARGE SCALE GENOMIC DNA]</scope>
    <source>
        <strain evidence="1 3">AV1934</strain>
    </source>
</reference>
<reference evidence="2 4" key="2">
    <citation type="submission" date="2014-01" db="EMBL/GenBank/DDBJ databases">
        <title>Draft genome sequencing of Bacillus alcalophilus CGMCC 1.3604.</title>
        <authorList>
            <person name="Yang J."/>
            <person name="Diao L."/>
            <person name="Yang S."/>
        </authorList>
    </citation>
    <scope>NUCLEOTIDE SEQUENCE [LARGE SCALE GENOMIC DNA]</scope>
    <source>
        <strain evidence="2 4">CGMCC 1.3604</strain>
    </source>
</reference>
<dbReference type="STRING" id="1218173.BALCAV_0213950"/>
<dbReference type="OrthoDB" id="2361671at2"/>
<comment type="caution">
    <text evidence="1">The sequence shown here is derived from an EMBL/GenBank/DDBJ whole genome shotgun (WGS) entry which is preliminary data.</text>
</comment>
<dbReference type="Proteomes" id="UP000297014">
    <property type="component" value="Unassembled WGS sequence"/>
</dbReference>
<name>A0A094XDI9_ALKAL</name>
<dbReference type="EMBL" id="ALPT02000045">
    <property type="protein sequence ID" value="KGA96835.1"/>
    <property type="molecule type" value="Genomic_DNA"/>
</dbReference>
<evidence type="ECO:0008006" key="5">
    <source>
        <dbReference type="Google" id="ProtNLM"/>
    </source>
</evidence>
<dbReference type="eggNOG" id="COG4483">
    <property type="taxonomic scope" value="Bacteria"/>
</dbReference>
<dbReference type="InterPro" id="IPR009256">
    <property type="entry name" value="YqgQ-like"/>
</dbReference>
<dbReference type="SUPFAM" id="SSF158379">
    <property type="entry name" value="YqgQ-like"/>
    <property type="match status" value="1"/>
</dbReference>
<organism evidence="1 3">
    <name type="scientific">Alkalihalobacillus alcalophilus ATCC 27647 = CGMCC 1.3604</name>
    <dbReference type="NCBI Taxonomy" id="1218173"/>
    <lineage>
        <taxon>Bacteria</taxon>
        <taxon>Bacillati</taxon>
        <taxon>Bacillota</taxon>
        <taxon>Bacilli</taxon>
        <taxon>Bacillales</taxon>
        <taxon>Bacillaceae</taxon>
        <taxon>Alkalihalobacillus</taxon>
    </lineage>
</organism>
<dbReference type="EMBL" id="JALP01000300">
    <property type="protein sequence ID" value="THG88847.1"/>
    <property type="molecule type" value="Genomic_DNA"/>
</dbReference>
<evidence type="ECO:0000313" key="3">
    <source>
        <dbReference type="Proteomes" id="UP000002754"/>
    </source>
</evidence>
<dbReference type="Gene3D" id="1.10.287.760">
    <property type="entry name" value="YqgQ-like"/>
    <property type="match status" value="1"/>
</dbReference>
<accession>A0A094XDI9</accession>
<proteinExistence type="predicted"/>
<gene>
    <name evidence="2" type="ORF">AJ85_20840</name>
    <name evidence="1" type="ORF">BALCAV_0213950</name>
</gene>
<dbReference type="RefSeq" id="WP_003321632.1">
    <property type="nucleotide sequence ID" value="NZ_ALPT02000045.1"/>
</dbReference>
<dbReference type="Proteomes" id="UP000002754">
    <property type="component" value="Unassembled WGS sequence"/>
</dbReference>
<sequence length="67" mass="8188">MKTFYDLLQLLKKFGIFIYTRDRKMDLQLMEKEVHELHNWGMIDTQTFQQALLILRKELSQVKETKL</sequence>
<evidence type="ECO:0000313" key="2">
    <source>
        <dbReference type="EMBL" id="THG88847.1"/>
    </source>
</evidence>
<dbReference type="InterPro" id="IPR023164">
    <property type="entry name" value="YqgQ-like_sf"/>
</dbReference>
<keyword evidence="3" id="KW-1185">Reference proteome</keyword>